<evidence type="ECO:0000256" key="1">
    <source>
        <dbReference type="SAM" id="MobiDB-lite"/>
    </source>
</evidence>
<name>A0A1H4MPX2_STRMJ</name>
<dbReference type="EMBL" id="FNST01000002">
    <property type="protein sequence ID" value="SEB85013.1"/>
    <property type="molecule type" value="Genomic_DNA"/>
</dbReference>
<proteinExistence type="predicted"/>
<protein>
    <submittedName>
        <fullName evidence="2">Uncharacterized protein</fullName>
    </submittedName>
</protein>
<dbReference type="AlphaFoldDB" id="A0A1H4MPX2"/>
<feature type="region of interest" description="Disordered" evidence="1">
    <location>
        <begin position="1"/>
        <end position="61"/>
    </location>
</feature>
<sequence length="61" mass="6284">MSGQKKGPRTAAEEIESEITEAETDVTGEEDRGHGEAGDALTPNTDAQSESHGEDDEGGGP</sequence>
<gene>
    <name evidence="2" type="ORF">SAMN04490356_1918</name>
</gene>
<feature type="compositionally biased region" description="Acidic residues" evidence="1">
    <location>
        <begin position="13"/>
        <end position="28"/>
    </location>
</feature>
<dbReference type="Proteomes" id="UP000198609">
    <property type="component" value="Unassembled WGS sequence"/>
</dbReference>
<reference evidence="3" key="1">
    <citation type="submission" date="2016-10" db="EMBL/GenBank/DDBJ databases">
        <authorList>
            <person name="Varghese N."/>
            <person name="Submissions S."/>
        </authorList>
    </citation>
    <scope>NUCLEOTIDE SEQUENCE [LARGE SCALE GENOMIC DNA]</scope>
    <source>
        <strain evidence="3">DSM 40318</strain>
    </source>
</reference>
<accession>A0A1H4MPX2</accession>
<evidence type="ECO:0000313" key="3">
    <source>
        <dbReference type="Proteomes" id="UP000198609"/>
    </source>
</evidence>
<organism evidence="2 3">
    <name type="scientific">Streptomyces melanosporofaciens</name>
    <dbReference type="NCBI Taxonomy" id="67327"/>
    <lineage>
        <taxon>Bacteria</taxon>
        <taxon>Bacillati</taxon>
        <taxon>Actinomycetota</taxon>
        <taxon>Actinomycetes</taxon>
        <taxon>Kitasatosporales</taxon>
        <taxon>Streptomycetaceae</taxon>
        <taxon>Streptomyces</taxon>
        <taxon>Streptomyces violaceusniger group</taxon>
    </lineage>
</organism>
<dbReference type="RefSeq" id="WP_093461558.1">
    <property type="nucleotide sequence ID" value="NZ_FNST01000002.1"/>
</dbReference>
<keyword evidence="3" id="KW-1185">Reference proteome</keyword>
<evidence type="ECO:0000313" key="2">
    <source>
        <dbReference type="EMBL" id="SEB85013.1"/>
    </source>
</evidence>